<evidence type="ECO:0000313" key="3">
    <source>
        <dbReference type="Proteomes" id="UP000231926"/>
    </source>
</evidence>
<dbReference type="Proteomes" id="UP000231926">
    <property type="component" value="Unassembled WGS sequence"/>
</dbReference>
<dbReference type="EMBL" id="NPDR01000004">
    <property type="protein sequence ID" value="PJZ48872.1"/>
    <property type="molecule type" value="Genomic_DNA"/>
</dbReference>
<evidence type="ECO:0008006" key="4">
    <source>
        <dbReference type="Google" id="ProtNLM"/>
    </source>
</evidence>
<feature type="region of interest" description="Disordered" evidence="1">
    <location>
        <begin position="143"/>
        <end position="170"/>
    </location>
</feature>
<organism evidence="2 3">
    <name type="scientific">Leptospira saintgironsiae</name>
    <dbReference type="NCBI Taxonomy" id="2023183"/>
    <lineage>
        <taxon>Bacteria</taxon>
        <taxon>Pseudomonadati</taxon>
        <taxon>Spirochaetota</taxon>
        <taxon>Spirochaetia</taxon>
        <taxon>Leptospirales</taxon>
        <taxon>Leptospiraceae</taxon>
        <taxon>Leptospira</taxon>
    </lineage>
</organism>
<dbReference type="PROSITE" id="PS51257">
    <property type="entry name" value="PROKAR_LIPOPROTEIN"/>
    <property type="match status" value="1"/>
</dbReference>
<accession>A0A2M9YBE6</accession>
<dbReference type="AlphaFoldDB" id="A0A2M9YBE6"/>
<dbReference type="OrthoDB" id="324993at2"/>
<comment type="caution">
    <text evidence="2">The sequence shown here is derived from an EMBL/GenBank/DDBJ whole genome shotgun (WGS) entry which is preliminary data.</text>
</comment>
<feature type="compositionally biased region" description="Polar residues" evidence="1">
    <location>
        <begin position="157"/>
        <end position="169"/>
    </location>
</feature>
<feature type="compositionally biased region" description="Basic and acidic residues" evidence="1">
    <location>
        <begin position="143"/>
        <end position="155"/>
    </location>
</feature>
<reference evidence="2 3" key="1">
    <citation type="submission" date="2017-07" db="EMBL/GenBank/DDBJ databases">
        <title>Leptospira spp. isolated from tropical soils.</title>
        <authorList>
            <person name="Thibeaux R."/>
            <person name="Iraola G."/>
            <person name="Ferres I."/>
            <person name="Bierque E."/>
            <person name="Girault D."/>
            <person name="Soupe-Gilbert M.-E."/>
            <person name="Picardeau M."/>
            <person name="Goarant C."/>
        </authorList>
    </citation>
    <scope>NUCLEOTIDE SEQUENCE [LARGE SCALE GENOMIC DNA]</scope>
    <source>
        <strain evidence="2 3">FH4-C-A2</strain>
    </source>
</reference>
<evidence type="ECO:0000313" key="2">
    <source>
        <dbReference type="EMBL" id="PJZ48872.1"/>
    </source>
</evidence>
<gene>
    <name evidence="2" type="ORF">CH362_10505</name>
</gene>
<proteinExistence type="predicted"/>
<protein>
    <recommendedName>
        <fullName evidence="4">Lipoprotein</fullName>
    </recommendedName>
</protein>
<sequence length="212" mass="24745">MRVFLLILILFTSSCKTTLERKYLPESSWDKKEGRPERSERERVAYDIRVWEVRGEILKNILEDPNNNTTISKSKESLLESNLGWDPKGKRVFLVDIRPNTIYRPVEILGEIGIRLGECEGKDKIEFPYTYYFFPVEKGGGRDGKNQITKHKFENSKPASSPTKLNPKNSYEEETKKVLAAFPESCFQKGPNQLEVQILSFELFTFRFLFEY</sequence>
<dbReference type="RefSeq" id="WP_100710315.1">
    <property type="nucleotide sequence ID" value="NZ_NPDR01000004.1"/>
</dbReference>
<name>A0A2M9YBE6_9LEPT</name>
<keyword evidence="3" id="KW-1185">Reference proteome</keyword>
<evidence type="ECO:0000256" key="1">
    <source>
        <dbReference type="SAM" id="MobiDB-lite"/>
    </source>
</evidence>